<evidence type="ECO:0000256" key="2">
    <source>
        <dbReference type="SAM" id="Phobius"/>
    </source>
</evidence>
<reference evidence="3" key="1">
    <citation type="submission" date="2022-09" db="EMBL/GenBank/DDBJ databases">
        <authorList>
            <person name="Yuan C."/>
            <person name="Ke Z."/>
        </authorList>
    </citation>
    <scope>NUCLEOTIDE SEQUENCE</scope>
    <source>
        <strain evidence="3">LB-8</strain>
    </source>
</reference>
<feature type="coiled-coil region" evidence="1">
    <location>
        <begin position="37"/>
        <end position="64"/>
    </location>
</feature>
<keyword evidence="4" id="KW-1185">Reference proteome</keyword>
<evidence type="ECO:0000313" key="4">
    <source>
        <dbReference type="Proteomes" id="UP001155483"/>
    </source>
</evidence>
<sequence>MKIISYILPVVRNKYLLAVIAFAVWMLFFDKNDVFTQRQRRRELKALEESKAFYTEEIAKEKKVSEELRSNPAAIEKYAREKYFMKRDNEDIFIVEDGNIQATQ</sequence>
<accession>A0A9X2XPM6</accession>
<feature type="transmembrane region" description="Helical" evidence="2">
    <location>
        <begin position="15"/>
        <end position="32"/>
    </location>
</feature>
<dbReference type="AlphaFoldDB" id="A0A9X2XPM6"/>
<dbReference type="Pfam" id="PF04977">
    <property type="entry name" value="DivIC"/>
    <property type="match status" value="1"/>
</dbReference>
<keyword evidence="1" id="KW-0175">Coiled coil</keyword>
<evidence type="ECO:0000256" key="1">
    <source>
        <dbReference type="SAM" id="Coils"/>
    </source>
</evidence>
<keyword evidence="2" id="KW-0472">Membrane</keyword>
<organism evidence="3 4">
    <name type="scientific">Paraflavisolibacter caeni</name>
    <dbReference type="NCBI Taxonomy" id="2982496"/>
    <lineage>
        <taxon>Bacteria</taxon>
        <taxon>Pseudomonadati</taxon>
        <taxon>Bacteroidota</taxon>
        <taxon>Chitinophagia</taxon>
        <taxon>Chitinophagales</taxon>
        <taxon>Chitinophagaceae</taxon>
        <taxon>Paraflavisolibacter</taxon>
    </lineage>
</organism>
<protein>
    <submittedName>
        <fullName evidence="3">Septum formation initiator family protein</fullName>
    </submittedName>
</protein>
<dbReference type="InterPro" id="IPR007060">
    <property type="entry name" value="FtsL/DivIC"/>
</dbReference>
<evidence type="ECO:0000313" key="3">
    <source>
        <dbReference type="EMBL" id="MCU7551713.1"/>
    </source>
</evidence>
<dbReference type="EMBL" id="JAOTIF010000022">
    <property type="protein sequence ID" value="MCU7551713.1"/>
    <property type="molecule type" value="Genomic_DNA"/>
</dbReference>
<dbReference type="Proteomes" id="UP001155483">
    <property type="component" value="Unassembled WGS sequence"/>
</dbReference>
<gene>
    <name evidence="3" type="ORF">OCK74_21510</name>
</gene>
<keyword evidence="2" id="KW-0812">Transmembrane</keyword>
<dbReference type="RefSeq" id="WP_279299149.1">
    <property type="nucleotide sequence ID" value="NZ_JAOTIF010000022.1"/>
</dbReference>
<name>A0A9X2XPM6_9BACT</name>
<keyword evidence="2" id="KW-1133">Transmembrane helix</keyword>
<comment type="caution">
    <text evidence="3">The sequence shown here is derived from an EMBL/GenBank/DDBJ whole genome shotgun (WGS) entry which is preliminary data.</text>
</comment>
<reference evidence="3" key="2">
    <citation type="submission" date="2023-04" db="EMBL/GenBank/DDBJ databases">
        <title>Paracnuella aquatica gen. nov., sp. nov., a member of the family Chitinophagaceae isolated from a hot spring.</title>
        <authorList>
            <person name="Wang C."/>
        </authorList>
    </citation>
    <scope>NUCLEOTIDE SEQUENCE</scope>
    <source>
        <strain evidence="3">LB-8</strain>
    </source>
</reference>
<proteinExistence type="predicted"/>